<keyword evidence="1" id="KW-0472">Membrane</keyword>
<comment type="caution">
    <text evidence="2">The sequence shown here is derived from an EMBL/GenBank/DDBJ whole genome shotgun (WGS) entry which is preliminary data.</text>
</comment>
<dbReference type="RefSeq" id="WP_374812972.1">
    <property type="nucleotide sequence ID" value="NZ_JBHFLD010000004.1"/>
</dbReference>
<reference evidence="2 3" key="1">
    <citation type="submission" date="2024-09" db="EMBL/GenBank/DDBJ databases">
        <title>Draft genome sequences of 6 high pH adapted Marinobacter shengliensis sp. isolated from Mariana forearc serpentinite mud volcanoes.</title>
        <authorList>
            <person name="Elkassas S."/>
            <person name="Serres M."/>
            <person name="Michael N."/>
            <person name="Amina P."/>
            <person name="Teodora Z."/>
            <person name="Julie H."/>
        </authorList>
    </citation>
    <scope>NUCLEOTIDE SEQUENCE [LARGE SCALE GENOMIC DNA]</scope>
    <source>
        <strain evidence="2 3">EB4</strain>
    </source>
</reference>
<evidence type="ECO:0008006" key="4">
    <source>
        <dbReference type="Google" id="ProtNLM"/>
    </source>
</evidence>
<keyword evidence="1" id="KW-0812">Transmembrane</keyword>
<feature type="transmembrane region" description="Helical" evidence="1">
    <location>
        <begin position="46"/>
        <end position="63"/>
    </location>
</feature>
<dbReference type="Proteomes" id="UP001576762">
    <property type="component" value="Unassembled WGS sequence"/>
</dbReference>
<evidence type="ECO:0000256" key="1">
    <source>
        <dbReference type="SAM" id="Phobius"/>
    </source>
</evidence>
<organism evidence="2 3">
    <name type="scientific">Marinobacter shengliensis</name>
    <dbReference type="NCBI Taxonomy" id="1389223"/>
    <lineage>
        <taxon>Bacteria</taxon>
        <taxon>Pseudomonadati</taxon>
        <taxon>Pseudomonadota</taxon>
        <taxon>Gammaproteobacteria</taxon>
        <taxon>Pseudomonadales</taxon>
        <taxon>Marinobacteraceae</taxon>
        <taxon>Marinobacter</taxon>
    </lineage>
</organism>
<protein>
    <recommendedName>
        <fullName evidence="4">Integron gene cassette protein</fullName>
    </recommendedName>
</protein>
<keyword evidence="3" id="KW-1185">Reference proteome</keyword>
<sequence length="185" mass="20272">SVGDALRKRVFTFSQNGRSRSPEYAVSTKAKKCPHCGAKAPKRTSLLVWVLVGVIGYVFYMVGQGNLNTSPSRAEPSLSAEQQAEIEREAERRAQASYERDLVYDAKKTVAASLKDPDSAQFRDVFFSETEKGGAVVCGQVNSKNSLGAYTGFQRFISNGQTTFIEEKDSNIGETWAQVCLPDNA</sequence>
<evidence type="ECO:0000313" key="2">
    <source>
        <dbReference type="EMBL" id="MFB2714651.1"/>
    </source>
</evidence>
<name>A0ABV4W394_9GAMM</name>
<accession>A0ABV4W394</accession>
<dbReference type="EMBL" id="JBHFLD010000004">
    <property type="protein sequence ID" value="MFB2714651.1"/>
    <property type="molecule type" value="Genomic_DNA"/>
</dbReference>
<evidence type="ECO:0000313" key="3">
    <source>
        <dbReference type="Proteomes" id="UP001576762"/>
    </source>
</evidence>
<proteinExistence type="predicted"/>
<feature type="non-terminal residue" evidence="2">
    <location>
        <position position="1"/>
    </location>
</feature>
<gene>
    <name evidence="2" type="ORF">ACE05E_04070</name>
</gene>
<keyword evidence="1" id="KW-1133">Transmembrane helix</keyword>